<gene>
    <name evidence="1" type="ORF">DSM25559_4954</name>
</gene>
<dbReference type="Proteomes" id="UP000187891">
    <property type="component" value="Unassembled WGS sequence"/>
</dbReference>
<organism evidence="1 2">
    <name type="scientific">Agrobacterium rosae</name>
    <dbReference type="NCBI Taxonomy" id="1972867"/>
    <lineage>
        <taxon>Bacteria</taxon>
        <taxon>Pseudomonadati</taxon>
        <taxon>Pseudomonadota</taxon>
        <taxon>Alphaproteobacteria</taxon>
        <taxon>Hyphomicrobiales</taxon>
        <taxon>Rhizobiaceae</taxon>
        <taxon>Rhizobium/Agrobacterium group</taxon>
        <taxon>Agrobacterium</taxon>
    </lineage>
</organism>
<reference evidence="2" key="1">
    <citation type="submission" date="2016-10" db="EMBL/GenBank/DDBJ databases">
        <authorList>
            <person name="Wibberg D."/>
        </authorList>
    </citation>
    <scope>NUCLEOTIDE SEQUENCE [LARGE SCALE GENOMIC DNA]</scope>
</reference>
<dbReference type="EMBL" id="FMUE01000020">
    <property type="protein sequence ID" value="SCX35395.1"/>
    <property type="molecule type" value="Genomic_DNA"/>
</dbReference>
<proteinExistence type="predicted"/>
<protein>
    <submittedName>
        <fullName evidence="1">Uncharacterized protein</fullName>
    </submittedName>
</protein>
<evidence type="ECO:0000313" key="1">
    <source>
        <dbReference type="EMBL" id="SCX35395.1"/>
    </source>
</evidence>
<dbReference type="STRING" id="1907666.DSM25559_4954"/>
<accession>A0A1R3U2I0</accession>
<evidence type="ECO:0000313" key="2">
    <source>
        <dbReference type="Proteomes" id="UP000187891"/>
    </source>
</evidence>
<dbReference type="AlphaFoldDB" id="A0A1R3U2I0"/>
<sequence length="99" mass="11362">MEEYIGLDVSMKETAIAIRRDGVRVWRGKCASDPHVIAELIRKRAPMVNRAVFETGRSRCGSIMRFEPRACLSSALMCDTLKRLSTWQRTKRTRMTLMG</sequence>
<name>A0A1R3U2I0_9HYPH</name>